<proteinExistence type="inferred from homology"/>
<dbReference type="Gene3D" id="2.170.130.10">
    <property type="entry name" value="TonB-dependent receptor, plug domain"/>
    <property type="match status" value="1"/>
</dbReference>
<keyword evidence="6 8" id="KW-0472">Membrane</keyword>
<protein>
    <submittedName>
        <fullName evidence="13">TonB-dependent receptor</fullName>
    </submittedName>
</protein>
<name>A0A975HP78_9GAMM</name>
<dbReference type="RefSeq" id="WP_208844604.1">
    <property type="nucleotide sequence ID" value="NZ_CP072134.1"/>
</dbReference>
<accession>A0A975HP78</accession>
<keyword evidence="3 8" id="KW-1134">Transmembrane beta strand</keyword>
<dbReference type="GO" id="GO:0009279">
    <property type="term" value="C:cell outer membrane"/>
    <property type="evidence" value="ECO:0007669"/>
    <property type="project" value="UniProtKB-SubCell"/>
</dbReference>
<dbReference type="Proteomes" id="UP000664904">
    <property type="component" value="Plasmid unnamed4"/>
</dbReference>
<geneLocation type="plasmid" evidence="13 14">
    <name>unnamed4</name>
</geneLocation>
<keyword evidence="2 8" id="KW-0813">Transport</keyword>
<dbReference type="Gene3D" id="2.40.170.20">
    <property type="entry name" value="TonB-dependent receptor, beta-barrel domain"/>
    <property type="match status" value="1"/>
</dbReference>
<dbReference type="Pfam" id="PF00593">
    <property type="entry name" value="TonB_dep_Rec_b-barrel"/>
    <property type="match status" value="1"/>
</dbReference>
<evidence type="ECO:0000256" key="4">
    <source>
        <dbReference type="ARBA" id="ARBA00022692"/>
    </source>
</evidence>
<dbReference type="KEGG" id="pxi:J5O05_17660"/>
<evidence type="ECO:0000256" key="10">
    <source>
        <dbReference type="SAM" id="SignalP"/>
    </source>
</evidence>
<dbReference type="InterPro" id="IPR037066">
    <property type="entry name" value="Plug_dom_sf"/>
</dbReference>
<dbReference type="PROSITE" id="PS52016">
    <property type="entry name" value="TONB_DEPENDENT_REC_3"/>
    <property type="match status" value="1"/>
</dbReference>
<dbReference type="PANTHER" id="PTHR47234">
    <property type="match status" value="1"/>
</dbReference>
<dbReference type="InterPro" id="IPR000531">
    <property type="entry name" value="Beta-barrel_TonB"/>
</dbReference>
<evidence type="ECO:0000259" key="12">
    <source>
        <dbReference type="Pfam" id="PF07715"/>
    </source>
</evidence>
<keyword evidence="5 9" id="KW-0798">TonB box</keyword>
<evidence type="ECO:0000256" key="9">
    <source>
        <dbReference type="RuleBase" id="RU003357"/>
    </source>
</evidence>
<keyword evidence="10" id="KW-0732">Signal</keyword>
<keyword evidence="4 8" id="KW-0812">Transmembrane</keyword>
<feature type="chain" id="PRO_5037264305" evidence="10">
    <location>
        <begin position="31"/>
        <end position="932"/>
    </location>
</feature>
<feature type="signal peptide" evidence="10">
    <location>
        <begin position="1"/>
        <end position="30"/>
    </location>
</feature>
<evidence type="ECO:0000256" key="5">
    <source>
        <dbReference type="ARBA" id="ARBA00023077"/>
    </source>
</evidence>
<reference evidence="13" key="1">
    <citation type="submission" date="2021-03" db="EMBL/GenBank/DDBJ databases">
        <title>Complete Genome of Pseudoalteromonas xiamenensis STKMTI.2, a new potential marine bacterium producing anti-Vibrio compounds.</title>
        <authorList>
            <person name="Handayani D.P."/>
            <person name="Isnansetyo A."/>
            <person name="Istiqomah I."/>
            <person name="Jumina J."/>
        </authorList>
    </citation>
    <scope>NUCLEOTIDE SEQUENCE</scope>
    <source>
        <strain evidence="13">STKMTI.2</strain>
        <plasmid evidence="13">unnamed4</plasmid>
    </source>
</reference>
<dbReference type="Pfam" id="PF07715">
    <property type="entry name" value="Plug"/>
    <property type="match status" value="1"/>
</dbReference>
<dbReference type="InterPro" id="IPR039426">
    <property type="entry name" value="TonB-dep_rcpt-like"/>
</dbReference>
<evidence type="ECO:0000313" key="14">
    <source>
        <dbReference type="Proteomes" id="UP000664904"/>
    </source>
</evidence>
<evidence type="ECO:0000256" key="2">
    <source>
        <dbReference type="ARBA" id="ARBA00022448"/>
    </source>
</evidence>
<evidence type="ECO:0000256" key="8">
    <source>
        <dbReference type="PROSITE-ProRule" id="PRU01360"/>
    </source>
</evidence>
<organism evidence="13 14">
    <name type="scientific">Pseudoalteromonas xiamenensis</name>
    <dbReference type="NCBI Taxonomy" id="882626"/>
    <lineage>
        <taxon>Bacteria</taxon>
        <taxon>Pseudomonadati</taxon>
        <taxon>Pseudomonadota</taxon>
        <taxon>Gammaproteobacteria</taxon>
        <taxon>Alteromonadales</taxon>
        <taxon>Pseudoalteromonadaceae</taxon>
        <taxon>Pseudoalteromonas</taxon>
    </lineage>
</organism>
<evidence type="ECO:0000256" key="6">
    <source>
        <dbReference type="ARBA" id="ARBA00023136"/>
    </source>
</evidence>
<comment type="similarity">
    <text evidence="8 9">Belongs to the TonB-dependent receptor family.</text>
</comment>
<evidence type="ECO:0000256" key="3">
    <source>
        <dbReference type="ARBA" id="ARBA00022452"/>
    </source>
</evidence>
<keyword evidence="7 8" id="KW-0998">Cell outer membrane</keyword>
<evidence type="ECO:0000313" key="13">
    <source>
        <dbReference type="EMBL" id="QTH72985.1"/>
    </source>
</evidence>
<keyword evidence="13" id="KW-0675">Receptor</keyword>
<gene>
    <name evidence="13" type="ORF">J5O05_17660</name>
</gene>
<dbReference type="PANTHER" id="PTHR47234:SF2">
    <property type="entry name" value="TONB-DEPENDENT RECEPTOR"/>
    <property type="match status" value="1"/>
</dbReference>
<evidence type="ECO:0000259" key="11">
    <source>
        <dbReference type="Pfam" id="PF00593"/>
    </source>
</evidence>
<keyword evidence="13" id="KW-0614">Plasmid</keyword>
<sequence length="932" mass="101532">MIKNRIAKSVNAALALGAATSSVLSMGVFAAQEESEKVERIEITGSAIKRTDLEGSLPIQIIDSADIEKSGMSSVPELIASLPAMQGFTTEGESVGGGGGGIQTASLRDLGESYTLVLVNGRRQVSADSGGAVDINAIPLSAIKRVEILTDGASALYGSDAIAGVVNFILKDDVQETTITARYSKPKDTYSANFSITTGFGDISSDGYNIVLSYSHDQKDSLRAADRDFARTGFVQFEHGGQDLVAIAGSSNAIPGNAYISYYDPDDLDGDGRLVESLSFNPYKETTGQCHSSSAPSGTACQFDYTSTLEIQPESKRDNVYAKADFVLADDLRAFASASLSNYSLTARIAPYPTGTFTLDSTSDLVAEYVLPHLTDYQKSNLKEVAARWRTLPGGNRTDEFETKTAQLVAGISGEVSEWSYDATISHGKATRDNNRITGYPLDEEFRALLASGQLNIFVPPEEMSEDQNKLVKGTMFNGNWDKTETSLTSFEAKASGVVAELDSGSVYVGFGIDYRKQQYSVSISDANKNEVVFLDSKGDEFDLERDMYGAFAEVVVPVVENLEVTASLRYDNIGATSDSKRTGEKTVGSSQNDTTYKISAAYRPTEQWLLRASYGTGFKAPTMRQIAEPRIEFGVTSAPYDCPAGLPADKAQYCWSDKLQYDVYREGNGDLKPEKSTQYTLGFVWSGDTGTSFSLDYWNIEMKDQVDRLTQDQIFFNAALYKDLFVTKIDKGTGNTTLAILQAPSNVGKSENSGIDWSLDLTNELAIGTWKFGVQGTYMIESQSLRVGSDDVWETSLGKVGTNAAVTFRNIVRITNSLTYGDFTHALYINGRSGYTDAAADISFYVAEADNWDNAVDGSLILKHVDAYFTMDYQLKYNLTDDSDVAFGVRNLMDKKPPFTLNASAGHQVGYDPRYADPYGRTLYVQANYKF</sequence>
<dbReference type="SUPFAM" id="SSF56935">
    <property type="entry name" value="Porins"/>
    <property type="match status" value="1"/>
</dbReference>
<dbReference type="InterPro" id="IPR036942">
    <property type="entry name" value="Beta-barrel_TonB_sf"/>
</dbReference>
<feature type="domain" description="TonB-dependent receptor-like beta-barrel" evidence="11">
    <location>
        <begin position="387"/>
        <end position="893"/>
    </location>
</feature>
<comment type="subcellular location">
    <subcellularLocation>
        <location evidence="1 8">Cell outer membrane</location>
        <topology evidence="1 8">Multi-pass membrane protein</topology>
    </subcellularLocation>
</comment>
<dbReference type="InterPro" id="IPR012910">
    <property type="entry name" value="Plug_dom"/>
</dbReference>
<dbReference type="CDD" id="cd01347">
    <property type="entry name" value="ligand_gated_channel"/>
    <property type="match status" value="1"/>
</dbReference>
<dbReference type="AlphaFoldDB" id="A0A975HP78"/>
<keyword evidence="14" id="KW-1185">Reference proteome</keyword>
<evidence type="ECO:0000256" key="1">
    <source>
        <dbReference type="ARBA" id="ARBA00004571"/>
    </source>
</evidence>
<feature type="domain" description="TonB-dependent receptor plug" evidence="12">
    <location>
        <begin position="58"/>
        <end position="165"/>
    </location>
</feature>
<evidence type="ECO:0000256" key="7">
    <source>
        <dbReference type="ARBA" id="ARBA00023237"/>
    </source>
</evidence>
<dbReference type="EMBL" id="CP072134">
    <property type="protein sequence ID" value="QTH72985.1"/>
    <property type="molecule type" value="Genomic_DNA"/>
</dbReference>